<dbReference type="OrthoDB" id="10266018at2759"/>
<reference evidence="1" key="1">
    <citation type="submission" date="2022-07" db="EMBL/GenBank/DDBJ databases">
        <title>Phylogenomic reconstructions and comparative analyses of Kickxellomycotina fungi.</title>
        <authorList>
            <person name="Reynolds N.K."/>
            <person name="Stajich J.E."/>
            <person name="Barry K."/>
            <person name="Grigoriev I.V."/>
            <person name="Crous P."/>
            <person name="Smith M.E."/>
        </authorList>
    </citation>
    <scope>NUCLEOTIDE SEQUENCE</scope>
    <source>
        <strain evidence="1">NRRL 1565</strain>
    </source>
</reference>
<comment type="caution">
    <text evidence="1">The sequence shown here is derived from an EMBL/GenBank/DDBJ whole genome shotgun (WGS) entry which is preliminary data.</text>
</comment>
<name>A0A9W8LX83_9FUNG</name>
<dbReference type="Proteomes" id="UP001140094">
    <property type="component" value="Unassembled WGS sequence"/>
</dbReference>
<evidence type="ECO:0000313" key="1">
    <source>
        <dbReference type="EMBL" id="KAJ2809452.1"/>
    </source>
</evidence>
<keyword evidence="2" id="KW-1185">Reference proteome</keyword>
<sequence length="75" mass="9096">MAANYWESSQFQRFLLTRYELAEIYHLHTAQLSLRDIAHLNIYFANLIELLGKRLRIRQEIIATATVYFKRFYIK</sequence>
<proteinExistence type="predicted"/>
<dbReference type="InterPro" id="IPR036915">
    <property type="entry name" value="Cyclin-like_sf"/>
</dbReference>
<dbReference type="SUPFAM" id="SSF47954">
    <property type="entry name" value="Cyclin-like"/>
    <property type="match status" value="1"/>
</dbReference>
<dbReference type="AlphaFoldDB" id="A0A9W8LX83"/>
<organism evidence="1 2">
    <name type="scientific">Coemansia guatemalensis</name>
    <dbReference type="NCBI Taxonomy" id="2761395"/>
    <lineage>
        <taxon>Eukaryota</taxon>
        <taxon>Fungi</taxon>
        <taxon>Fungi incertae sedis</taxon>
        <taxon>Zoopagomycota</taxon>
        <taxon>Kickxellomycotina</taxon>
        <taxon>Kickxellomycetes</taxon>
        <taxon>Kickxellales</taxon>
        <taxon>Kickxellaceae</taxon>
        <taxon>Coemansia</taxon>
    </lineage>
</organism>
<evidence type="ECO:0000313" key="2">
    <source>
        <dbReference type="Proteomes" id="UP001140094"/>
    </source>
</evidence>
<evidence type="ECO:0008006" key="3">
    <source>
        <dbReference type="Google" id="ProtNLM"/>
    </source>
</evidence>
<gene>
    <name evidence="1" type="ORF">H4R20_000072</name>
</gene>
<dbReference type="EMBL" id="JANBUO010000002">
    <property type="protein sequence ID" value="KAJ2809452.1"/>
    <property type="molecule type" value="Genomic_DNA"/>
</dbReference>
<accession>A0A9W8LX83</accession>
<dbReference type="Gene3D" id="1.10.472.10">
    <property type="entry name" value="Cyclin-like"/>
    <property type="match status" value="2"/>
</dbReference>
<protein>
    <recommendedName>
        <fullName evidence="3">Cyclin N-terminal domain-containing protein</fullName>
    </recommendedName>
</protein>